<dbReference type="OrthoDB" id="411524at2759"/>
<protein>
    <submittedName>
        <fullName evidence="2">Glycosyltransferase family 49 protein</fullName>
    </submittedName>
</protein>
<dbReference type="AlphaFoldDB" id="A0A2Z6R358"/>
<reference evidence="2" key="2">
    <citation type="submission" date="2019-10" db="EMBL/GenBank/DDBJ databases">
        <title>Conservation and host-specific expression of non-tandemly repeated heterogenous ribosome RNA gene in arbuscular mycorrhizal fungi.</title>
        <authorList>
            <person name="Maeda T."/>
            <person name="Kobayashi Y."/>
            <person name="Nakagawa T."/>
            <person name="Ezawa T."/>
            <person name="Yamaguchi K."/>
            <person name="Bino T."/>
            <person name="Nishimoto Y."/>
            <person name="Shigenobu S."/>
            <person name="Kawaguchi M."/>
        </authorList>
    </citation>
    <scope>NUCLEOTIDE SEQUENCE</scope>
    <source>
        <strain evidence="2">HR1</strain>
    </source>
</reference>
<organism evidence="1 3">
    <name type="scientific">Rhizophagus clarus</name>
    <dbReference type="NCBI Taxonomy" id="94130"/>
    <lineage>
        <taxon>Eukaryota</taxon>
        <taxon>Fungi</taxon>
        <taxon>Fungi incertae sedis</taxon>
        <taxon>Mucoromycota</taxon>
        <taxon>Glomeromycotina</taxon>
        <taxon>Glomeromycetes</taxon>
        <taxon>Glomerales</taxon>
        <taxon>Glomeraceae</taxon>
        <taxon>Rhizophagus</taxon>
    </lineage>
</organism>
<sequence length="108" mass="12699">MQPSHVIPYYFRATKIPREEDITNITLITENRLHVFDSYKSRCHVSDDEKSRDVLLFDQFNIHSILNNEEIMKKLRTGNIALVVPAFEYADLQEGLDYHTFQQKSPTL</sequence>
<dbReference type="EMBL" id="BEXD01001668">
    <property type="protein sequence ID" value="GBB95242.1"/>
    <property type="molecule type" value="Genomic_DNA"/>
</dbReference>
<keyword evidence="3" id="KW-1185">Reference proteome</keyword>
<gene>
    <name evidence="2" type="ORF">RCL2_002740600</name>
    <name evidence="1" type="ORF">RclHR1_00250040</name>
</gene>
<name>A0A2Z6R358_9GLOM</name>
<dbReference type="GO" id="GO:0016740">
    <property type="term" value="F:transferase activity"/>
    <property type="evidence" value="ECO:0007669"/>
    <property type="project" value="UniProtKB-KW"/>
</dbReference>
<dbReference type="Proteomes" id="UP000615446">
    <property type="component" value="Unassembled WGS sequence"/>
</dbReference>
<reference evidence="1 3" key="1">
    <citation type="submission" date="2017-11" db="EMBL/GenBank/DDBJ databases">
        <title>The genome of Rhizophagus clarus HR1 reveals common genetic basis of auxotrophy among arbuscular mycorrhizal fungi.</title>
        <authorList>
            <person name="Kobayashi Y."/>
        </authorList>
    </citation>
    <scope>NUCLEOTIDE SEQUENCE [LARGE SCALE GENOMIC DNA]</scope>
    <source>
        <strain evidence="1 3">HR1</strain>
    </source>
</reference>
<dbReference type="EMBL" id="BLAL01000297">
    <property type="protein sequence ID" value="GET00970.1"/>
    <property type="molecule type" value="Genomic_DNA"/>
</dbReference>
<evidence type="ECO:0000313" key="2">
    <source>
        <dbReference type="EMBL" id="GET00970.1"/>
    </source>
</evidence>
<dbReference type="Proteomes" id="UP000247702">
    <property type="component" value="Unassembled WGS sequence"/>
</dbReference>
<keyword evidence="2" id="KW-0808">Transferase</keyword>
<evidence type="ECO:0000313" key="1">
    <source>
        <dbReference type="EMBL" id="GBB95242.1"/>
    </source>
</evidence>
<comment type="caution">
    <text evidence="1">The sequence shown here is derived from an EMBL/GenBank/DDBJ whole genome shotgun (WGS) entry which is preliminary data.</text>
</comment>
<accession>A0A2Z6R358</accession>
<evidence type="ECO:0000313" key="3">
    <source>
        <dbReference type="Proteomes" id="UP000247702"/>
    </source>
</evidence>
<proteinExistence type="predicted"/>